<dbReference type="AlphaFoldDB" id="A0A401RMB8"/>
<dbReference type="Pfam" id="PF20408">
    <property type="entry name" value="Abhydrolase_11"/>
    <property type="match status" value="1"/>
</dbReference>
<dbReference type="SUPFAM" id="SSF53474">
    <property type="entry name" value="alpha/beta-Hydrolases"/>
    <property type="match status" value="1"/>
</dbReference>
<protein>
    <recommendedName>
        <fullName evidence="1">KANL3/Tex30 alpha/beta hydrolase-like domain-containing protein</fullName>
    </recommendedName>
</protein>
<dbReference type="Gene3D" id="3.40.50.1820">
    <property type="entry name" value="alpha/beta hydrolase"/>
    <property type="match status" value="1"/>
</dbReference>
<keyword evidence="3" id="KW-1185">Reference proteome</keyword>
<feature type="domain" description="KANL3/Tex30 alpha/beta hydrolase-like" evidence="1">
    <location>
        <begin position="39"/>
        <end position="223"/>
    </location>
</feature>
<dbReference type="InterPro" id="IPR046879">
    <property type="entry name" value="KANL3/Tex30_Abhydrolase"/>
</dbReference>
<dbReference type="InterPro" id="IPR029058">
    <property type="entry name" value="AB_hydrolase_fold"/>
</dbReference>
<dbReference type="OMA" id="EVFWLQG"/>
<sequence>MQKLKDFALVETVQFKIPFGEKVLNAIYTVPNVPFTCGVILTHGAGGDMNFHQLISMSKFLASNGILCVRFTCKGLNLDYRIRAYRAVMEYLTSSTDYEVKSWFLGGRSMGCRAAACIVKQCKNSPNEELVQGLICLSYPLHPPKQQSKLRTEDLLLLRHPVFLISGSADEMCEKDLLEGILNQMPVTVKVHWVEGANHGMEVKGRTREDIMAEINTEVLSWIHETVQEK</sequence>
<dbReference type="OrthoDB" id="6415022at2759"/>
<gene>
    <name evidence="2" type="ORF">chiPu_0018286</name>
</gene>
<accession>A0A401RMB8</accession>
<evidence type="ECO:0000259" key="1">
    <source>
        <dbReference type="Pfam" id="PF20408"/>
    </source>
</evidence>
<evidence type="ECO:0000313" key="3">
    <source>
        <dbReference type="Proteomes" id="UP000287033"/>
    </source>
</evidence>
<proteinExistence type="predicted"/>
<dbReference type="EMBL" id="BEZZ01001524">
    <property type="protein sequence ID" value="GCC19246.1"/>
    <property type="molecule type" value="Genomic_DNA"/>
</dbReference>
<reference evidence="2 3" key="1">
    <citation type="journal article" date="2018" name="Nat. Ecol. Evol.">
        <title>Shark genomes provide insights into elasmobranch evolution and the origin of vertebrates.</title>
        <authorList>
            <person name="Hara Y"/>
            <person name="Yamaguchi K"/>
            <person name="Onimaru K"/>
            <person name="Kadota M"/>
            <person name="Koyanagi M"/>
            <person name="Keeley SD"/>
            <person name="Tatsumi K"/>
            <person name="Tanaka K"/>
            <person name="Motone F"/>
            <person name="Kageyama Y"/>
            <person name="Nozu R"/>
            <person name="Adachi N"/>
            <person name="Nishimura O"/>
            <person name="Nakagawa R"/>
            <person name="Tanegashima C"/>
            <person name="Kiyatake I"/>
            <person name="Matsumoto R"/>
            <person name="Murakumo K"/>
            <person name="Nishida K"/>
            <person name="Terakita A"/>
            <person name="Kuratani S"/>
            <person name="Sato K"/>
            <person name="Hyodo S Kuraku.S."/>
        </authorList>
    </citation>
    <scope>NUCLEOTIDE SEQUENCE [LARGE SCALE GENOMIC DNA]</scope>
</reference>
<dbReference type="InterPro" id="IPR026555">
    <property type="entry name" value="NSL3/Tex30"/>
</dbReference>
<name>A0A401RMB8_CHIPU</name>
<dbReference type="PANTHER" id="PTHR13136">
    <property type="entry name" value="TESTIS DEVELOPMENT PROTEIN PRTD"/>
    <property type="match status" value="1"/>
</dbReference>
<organism evidence="2 3">
    <name type="scientific">Chiloscyllium punctatum</name>
    <name type="common">Brownbanded bambooshark</name>
    <name type="synonym">Hemiscyllium punctatum</name>
    <dbReference type="NCBI Taxonomy" id="137246"/>
    <lineage>
        <taxon>Eukaryota</taxon>
        <taxon>Metazoa</taxon>
        <taxon>Chordata</taxon>
        <taxon>Craniata</taxon>
        <taxon>Vertebrata</taxon>
        <taxon>Chondrichthyes</taxon>
        <taxon>Elasmobranchii</taxon>
        <taxon>Galeomorphii</taxon>
        <taxon>Galeoidea</taxon>
        <taxon>Orectolobiformes</taxon>
        <taxon>Hemiscylliidae</taxon>
        <taxon>Chiloscyllium</taxon>
    </lineage>
</organism>
<dbReference type="STRING" id="137246.A0A401RMB8"/>
<dbReference type="Proteomes" id="UP000287033">
    <property type="component" value="Unassembled WGS sequence"/>
</dbReference>
<evidence type="ECO:0000313" key="2">
    <source>
        <dbReference type="EMBL" id="GCC19246.1"/>
    </source>
</evidence>
<comment type="caution">
    <text evidence="2">The sequence shown here is derived from an EMBL/GenBank/DDBJ whole genome shotgun (WGS) entry which is preliminary data.</text>
</comment>
<dbReference type="PANTHER" id="PTHR13136:SF11">
    <property type="entry name" value="TESTIS-EXPRESSED PROTEIN 30"/>
    <property type="match status" value="1"/>
</dbReference>